<comment type="subcellular location">
    <subcellularLocation>
        <location evidence="1 9">Bacterial flagellum basal body</location>
    </subcellularLocation>
    <subcellularLocation>
        <location evidence="2">Cell membrane</location>
        <topology evidence="2">Multi-pass membrane protein</topology>
    </subcellularLocation>
</comment>
<dbReference type="InterPro" id="IPR006182">
    <property type="entry name" value="FliF_N_dom"/>
</dbReference>
<evidence type="ECO:0000256" key="7">
    <source>
        <dbReference type="ARBA" id="ARBA00023136"/>
    </source>
</evidence>
<gene>
    <name evidence="14" type="primary">fliF</name>
    <name evidence="14" type="ORF">MOP44_21540</name>
</gene>
<keyword evidence="5 11" id="KW-0812">Transmembrane</keyword>
<organism evidence="14 15">
    <name type="scientific">Occallatibacter riparius</name>
    <dbReference type="NCBI Taxonomy" id="1002689"/>
    <lineage>
        <taxon>Bacteria</taxon>
        <taxon>Pseudomonadati</taxon>
        <taxon>Acidobacteriota</taxon>
        <taxon>Terriglobia</taxon>
        <taxon>Terriglobales</taxon>
        <taxon>Acidobacteriaceae</taxon>
        <taxon>Occallatibacter</taxon>
    </lineage>
</organism>
<dbReference type="GO" id="GO:0003774">
    <property type="term" value="F:cytoskeletal motor activity"/>
    <property type="evidence" value="ECO:0007669"/>
    <property type="project" value="InterPro"/>
</dbReference>
<keyword evidence="14" id="KW-0282">Flagellum</keyword>
<keyword evidence="15" id="KW-1185">Reference proteome</keyword>
<feature type="transmembrane region" description="Helical" evidence="11">
    <location>
        <begin position="44"/>
        <end position="65"/>
    </location>
</feature>
<dbReference type="Pfam" id="PF08345">
    <property type="entry name" value="YscJ_FliF_C"/>
    <property type="match status" value="1"/>
</dbReference>
<dbReference type="PRINTS" id="PR01009">
    <property type="entry name" value="FLGMRINGFLIF"/>
</dbReference>
<evidence type="ECO:0000313" key="15">
    <source>
        <dbReference type="Proteomes" id="UP001059380"/>
    </source>
</evidence>
<keyword evidence="14" id="KW-0966">Cell projection</keyword>
<dbReference type="Pfam" id="PF01514">
    <property type="entry name" value="YscJ_FliF"/>
    <property type="match status" value="1"/>
</dbReference>
<evidence type="ECO:0000256" key="10">
    <source>
        <dbReference type="SAM" id="MobiDB-lite"/>
    </source>
</evidence>
<dbReference type="GO" id="GO:0009431">
    <property type="term" value="C:bacterial-type flagellum basal body, MS ring"/>
    <property type="evidence" value="ECO:0007669"/>
    <property type="project" value="InterPro"/>
</dbReference>
<evidence type="ECO:0000256" key="1">
    <source>
        <dbReference type="ARBA" id="ARBA00004117"/>
    </source>
</evidence>
<dbReference type="GO" id="GO:0005886">
    <property type="term" value="C:plasma membrane"/>
    <property type="evidence" value="ECO:0007669"/>
    <property type="project" value="UniProtKB-SubCell"/>
</dbReference>
<keyword evidence="8 9" id="KW-0975">Bacterial flagellum</keyword>
<dbReference type="RefSeq" id="WP_260792474.1">
    <property type="nucleotide sequence ID" value="NZ_CP093313.1"/>
</dbReference>
<dbReference type="PANTHER" id="PTHR30046">
    <property type="entry name" value="FLAGELLAR M-RING PROTEIN"/>
    <property type="match status" value="1"/>
</dbReference>
<name>A0A9J7BJR2_9BACT</name>
<evidence type="ECO:0000256" key="5">
    <source>
        <dbReference type="ARBA" id="ARBA00022692"/>
    </source>
</evidence>
<evidence type="ECO:0000259" key="13">
    <source>
        <dbReference type="Pfam" id="PF08345"/>
    </source>
</evidence>
<proteinExistence type="inferred from homology"/>
<protein>
    <recommendedName>
        <fullName evidence="9">Flagellar M-ring protein</fullName>
    </recommendedName>
</protein>
<keyword evidence="14" id="KW-0969">Cilium</keyword>
<comment type="similarity">
    <text evidence="3 9">Belongs to the FliF family.</text>
</comment>
<dbReference type="EMBL" id="CP093313">
    <property type="protein sequence ID" value="UWZ83140.1"/>
    <property type="molecule type" value="Genomic_DNA"/>
</dbReference>
<feature type="compositionally biased region" description="Polar residues" evidence="10">
    <location>
        <begin position="320"/>
        <end position="330"/>
    </location>
</feature>
<feature type="region of interest" description="Disordered" evidence="10">
    <location>
        <begin position="301"/>
        <end position="365"/>
    </location>
</feature>
<dbReference type="Gene3D" id="3.30.300.30">
    <property type="match status" value="1"/>
</dbReference>
<dbReference type="PANTHER" id="PTHR30046:SF0">
    <property type="entry name" value="FLAGELLAR M-RING PROTEIN"/>
    <property type="match status" value="1"/>
</dbReference>
<evidence type="ECO:0000256" key="9">
    <source>
        <dbReference type="PIRNR" id="PIRNR004862"/>
    </source>
</evidence>
<feature type="domain" description="Flagellar M-ring C-terminal" evidence="13">
    <location>
        <begin position="262"/>
        <end position="427"/>
    </location>
</feature>
<dbReference type="NCBIfam" id="TIGR00206">
    <property type="entry name" value="fliF"/>
    <property type="match status" value="1"/>
</dbReference>
<dbReference type="InterPro" id="IPR045851">
    <property type="entry name" value="AMP-bd_C_sf"/>
</dbReference>
<dbReference type="InterPro" id="IPR013556">
    <property type="entry name" value="Flag_M-ring_C"/>
</dbReference>
<keyword evidence="6 11" id="KW-1133">Transmembrane helix</keyword>
<dbReference type="InterPro" id="IPR000067">
    <property type="entry name" value="FlgMring_FliF"/>
</dbReference>
<feature type="compositionally biased region" description="Polar residues" evidence="10">
    <location>
        <begin position="301"/>
        <end position="310"/>
    </location>
</feature>
<dbReference type="PIRSF" id="PIRSF004862">
    <property type="entry name" value="FliF"/>
    <property type="match status" value="1"/>
</dbReference>
<evidence type="ECO:0000313" key="14">
    <source>
        <dbReference type="EMBL" id="UWZ83140.1"/>
    </source>
</evidence>
<evidence type="ECO:0000256" key="8">
    <source>
        <dbReference type="ARBA" id="ARBA00023143"/>
    </source>
</evidence>
<dbReference type="KEGG" id="orp:MOP44_21540"/>
<dbReference type="InterPro" id="IPR043427">
    <property type="entry name" value="YscJ/FliF"/>
</dbReference>
<dbReference type="Proteomes" id="UP001059380">
    <property type="component" value="Chromosome"/>
</dbReference>
<dbReference type="GO" id="GO:0071973">
    <property type="term" value="P:bacterial-type flagellum-dependent cell motility"/>
    <property type="evidence" value="ECO:0007669"/>
    <property type="project" value="InterPro"/>
</dbReference>
<dbReference type="AlphaFoldDB" id="A0A9J7BJR2"/>
<keyword evidence="7 11" id="KW-0472">Membrane</keyword>
<feature type="domain" description="Flagellar M-ring N-terminal" evidence="12">
    <location>
        <begin position="66"/>
        <end position="236"/>
    </location>
</feature>
<accession>A0A9J7BJR2</accession>
<keyword evidence="4" id="KW-1003">Cell membrane</keyword>
<comment type="function">
    <text evidence="9">The M ring may be actively involved in energy transduction.</text>
</comment>
<evidence type="ECO:0000256" key="3">
    <source>
        <dbReference type="ARBA" id="ARBA00007971"/>
    </source>
</evidence>
<feature type="transmembrane region" description="Helical" evidence="11">
    <location>
        <begin position="451"/>
        <end position="470"/>
    </location>
</feature>
<evidence type="ECO:0000259" key="12">
    <source>
        <dbReference type="Pfam" id="PF01514"/>
    </source>
</evidence>
<evidence type="ECO:0000256" key="2">
    <source>
        <dbReference type="ARBA" id="ARBA00004651"/>
    </source>
</evidence>
<evidence type="ECO:0000256" key="6">
    <source>
        <dbReference type="ARBA" id="ARBA00022989"/>
    </source>
</evidence>
<sequence length="547" mass="59153">MATETQLQKSAPAIPGNVPLGAGLGAIWTRSRIAWAGMQPKQRIWAVISLTLAAAFLGFLSWYALRTDWRVLYADLDSEDARQIVQELTAAQITFEVAETGGIVRVPAAQLDKARLATSAKGGVKSGRMGFELFDKPNWVGSEFDEQVNYQRALEGELEHTVASLADVESARVHLVMAHDSLFREQERPAKASVVLKLRHRSLADGEPESIRNLVASAVDGLTSDRVVLVDAAGHLPLGPKTPDALRLSAEQALEEKLIATLEPVTGTGNVRASVTLDYDPTAAEQTDEVYKPDQTVTLSMQRTEQTSGPQPVAAGVPGTASNAPNSQTLPVYPHESTPPQSAKSESSTYGASKSVRHTSEAPGRVRRMTAAIVVNDRLVQVQSKNKPALWQPRSADEIRNLTALAQAAVGFDQQRGDMLTVQDLAFDDNRSPEPISPVTRALQQAESSPVLIKCVALVIGLLVLVTFGLRPAMRRATVKEDKKVKPEKTPELAAQASSQAVLATPEQALLDPERQRVQELLDQVAGAVKKQPAQSSRLLQSWIHSD</sequence>
<reference evidence="14" key="1">
    <citation type="submission" date="2021-04" db="EMBL/GenBank/DDBJ databases">
        <title>Phylogenetic analysis of Acidobacteriaceae.</title>
        <authorList>
            <person name="Qiu L."/>
            <person name="Zhang Q."/>
        </authorList>
    </citation>
    <scope>NUCLEOTIDE SEQUENCE</scope>
    <source>
        <strain evidence="14">DSM 25168</strain>
    </source>
</reference>
<evidence type="ECO:0000256" key="11">
    <source>
        <dbReference type="SAM" id="Phobius"/>
    </source>
</evidence>
<feature type="compositionally biased region" description="Polar residues" evidence="10">
    <location>
        <begin position="338"/>
        <end position="352"/>
    </location>
</feature>
<evidence type="ECO:0000256" key="4">
    <source>
        <dbReference type="ARBA" id="ARBA00022475"/>
    </source>
</evidence>